<protein>
    <submittedName>
        <fullName evidence="1">Uncharacterized protein</fullName>
    </submittedName>
</protein>
<evidence type="ECO:0000313" key="1">
    <source>
        <dbReference type="EMBL" id="KAK2960662.1"/>
    </source>
</evidence>
<accession>A0ABQ9YA73</accession>
<name>A0ABQ9YA73_9EUKA</name>
<proteinExistence type="predicted"/>
<keyword evidence="2" id="KW-1185">Reference proteome</keyword>
<reference evidence="1 2" key="1">
    <citation type="journal article" date="2022" name="bioRxiv">
        <title>Genomics of Preaxostyla Flagellates Illuminates Evolutionary Transitions and the Path Towards Mitochondrial Loss.</title>
        <authorList>
            <person name="Novak L.V.F."/>
            <person name="Treitli S.C."/>
            <person name="Pyrih J."/>
            <person name="Halakuc P."/>
            <person name="Pipaliya S.V."/>
            <person name="Vacek V."/>
            <person name="Brzon O."/>
            <person name="Soukal P."/>
            <person name="Eme L."/>
            <person name="Dacks J.B."/>
            <person name="Karnkowska A."/>
            <person name="Elias M."/>
            <person name="Hampl V."/>
        </authorList>
    </citation>
    <scope>NUCLEOTIDE SEQUENCE [LARGE SCALE GENOMIC DNA]</scope>
    <source>
        <strain evidence="1">NAU3</strain>
        <tissue evidence="1">Gut</tissue>
    </source>
</reference>
<sequence>MMKTTIPPQLIQKCSLPSHTPDSSLFISAELSHEDPSTIYRSLVSLVKIGYPFHDALQDKTVQFLNSLEPIRFFKKSADEFITKIASNNNDPFGEFVDSVVTILSSSHSSIVDAALSFSSRFYSTSSKPFQLQLMEADFLSRVLTSIQPQTRCISSQSSLHSSLISVLESSLSCASTNQLEILLHTTPIDEHSIRELIFHKVVFPSSPYLLSVCHSQRSLSNRLSGSFMLIFGRLILISPLHRPTLEFVLTSPLLSTFSSCLSYVEHWIPLWTTLFEFDNSLKDWKNKGAEVVISGKQIIQALFAEGFEDTLEAILMHDEDGFYGVNIVTTCISVSQRLGSNVMRL</sequence>
<dbReference type="Proteomes" id="UP001281761">
    <property type="component" value="Unassembled WGS sequence"/>
</dbReference>
<gene>
    <name evidence="1" type="ORF">BLNAU_4317</name>
</gene>
<comment type="caution">
    <text evidence="1">The sequence shown here is derived from an EMBL/GenBank/DDBJ whole genome shotgun (WGS) entry which is preliminary data.</text>
</comment>
<organism evidence="1 2">
    <name type="scientific">Blattamonas nauphoetae</name>
    <dbReference type="NCBI Taxonomy" id="2049346"/>
    <lineage>
        <taxon>Eukaryota</taxon>
        <taxon>Metamonada</taxon>
        <taxon>Preaxostyla</taxon>
        <taxon>Oxymonadida</taxon>
        <taxon>Blattamonas</taxon>
    </lineage>
</organism>
<evidence type="ECO:0000313" key="2">
    <source>
        <dbReference type="Proteomes" id="UP001281761"/>
    </source>
</evidence>
<dbReference type="EMBL" id="JARBJD010000021">
    <property type="protein sequence ID" value="KAK2960662.1"/>
    <property type="molecule type" value="Genomic_DNA"/>
</dbReference>